<keyword evidence="6" id="KW-0560">Oxidoreductase</keyword>
<dbReference type="AlphaFoldDB" id="A0A011MRZ2"/>
<dbReference type="Proteomes" id="UP000020218">
    <property type="component" value="Unassembled WGS sequence"/>
</dbReference>
<dbReference type="GO" id="GO:0042773">
    <property type="term" value="P:ATP synthesis coupled electron transport"/>
    <property type="evidence" value="ECO:0007669"/>
    <property type="project" value="TreeGrafter"/>
</dbReference>
<dbReference type="GO" id="GO:0016491">
    <property type="term" value="F:oxidoreductase activity"/>
    <property type="evidence" value="ECO:0007669"/>
    <property type="project" value="UniProtKB-KW"/>
</dbReference>
<dbReference type="InterPro" id="IPR045187">
    <property type="entry name" value="CcO_II"/>
</dbReference>
<comment type="similarity">
    <text evidence="2">Belongs to the cytochrome c oxidase subunit 2 family.</text>
</comment>
<dbReference type="InterPro" id="IPR002429">
    <property type="entry name" value="CcO_II-like_C"/>
</dbReference>
<sequence>MTAYFIWRYRRVPGGPQVGSAPKLSPAAAVGWVVIPAFVFLADDLFLAANGWVLWNKYRDVPADRLEIHLESGMYSWDYTYPNGVQTQNELIVPAGKPILLRMTSRDTLHSHFIPDFRVKEDSMPGRTTFLWFLPREAGKEHIVTCAEYCGVMHSYMAGRVIVKTPEEFKQWYEAGGAAAKKSS</sequence>
<dbReference type="Gene3D" id="2.60.40.420">
    <property type="entry name" value="Cupredoxins - blue copper proteins"/>
    <property type="match status" value="1"/>
</dbReference>
<gene>
    <name evidence="6" type="primary">coxM</name>
    <name evidence="6" type="ORF">AW08_03281</name>
</gene>
<evidence type="ECO:0000313" key="6">
    <source>
        <dbReference type="EMBL" id="EXI65361.1"/>
    </source>
</evidence>
<dbReference type="GO" id="GO:0005507">
    <property type="term" value="F:copper ion binding"/>
    <property type="evidence" value="ECO:0007669"/>
    <property type="project" value="InterPro"/>
</dbReference>
<dbReference type="SUPFAM" id="SSF49503">
    <property type="entry name" value="Cupredoxins"/>
    <property type="match status" value="1"/>
</dbReference>
<dbReference type="GO" id="GO:0016020">
    <property type="term" value="C:membrane"/>
    <property type="evidence" value="ECO:0007669"/>
    <property type="project" value="UniProtKB-SubCell"/>
</dbReference>
<evidence type="ECO:0000256" key="2">
    <source>
        <dbReference type="ARBA" id="ARBA00007866"/>
    </source>
</evidence>
<proteinExistence type="inferred from homology"/>
<feature type="domain" description="Cytochrome oxidase subunit II copper A binding" evidence="5">
    <location>
        <begin position="63"/>
        <end position="175"/>
    </location>
</feature>
<dbReference type="STRING" id="1454001.AW08_03281"/>
<reference evidence="6" key="1">
    <citation type="submission" date="2014-02" db="EMBL/GenBank/DDBJ databases">
        <title>Expanding our view of genomic diversity in Candidatus Accumulibacter clades.</title>
        <authorList>
            <person name="Skennerton C.T."/>
            <person name="Barr J.J."/>
            <person name="Slater F.R."/>
            <person name="Bond P.L."/>
            <person name="Tyson G.W."/>
        </authorList>
    </citation>
    <scope>NUCLEOTIDE SEQUENCE [LARGE SCALE GENOMIC DNA]</scope>
</reference>
<name>A0A011MRZ2_9PROT</name>
<evidence type="ECO:0000256" key="4">
    <source>
        <dbReference type="ARBA" id="ARBA00047816"/>
    </source>
</evidence>
<comment type="subcellular location">
    <subcellularLocation>
        <location evidence="1">Membrane</location>
    </subcellularLocation>
</comment>
<protein>
    <submittedName>
        <fullName evidence="6">Alternative cytochrome c oxidase subunit 2</fullName>
        <ecNumber evidence="6">1.9.3.1</ecNumber>
    </submittedName>
</protein>
<dbReference type="EC" id="1.9.3.1" evidence="6"/>
<evidence type="ECO:0000256" key="1">
    <source>
        <dbReference type="ARBA" id="ARBA00004370"/>
    </source>
</evidence>
<dbReference type="PANTHER" id="PTHR22888">
    <property type="entry name" value="CYTOCHROME C OXIDASE, SUBUNIT II"/>
    <property type="match status" value="1"/>
</dbReference>
<keyword evidence="3" id="KW-0472">Membrane</keyword>
<dbReference type="InterPro" id="IPR008972">
    <property type="entry name" value="Cupredoxin"/>
</dbReference>
<dbReference type="PROSITE" id="PS50857">
    <property type="entry name" value="COX2_CUA"/>
    <property type="match status" value="1"/>
</dbReference>
<dbReference type="EMBL" id="JFAX01000024">
    <property type="protein sequence ID" value="EXI65361.1"/>
    <property type="molecule type" value="Genomic_DNA"/>
</dbReference>
<dbReference type="GO" id="GO:0004129">
    <property type="term" value="F:cytochrome-c oxidase activity"/>
    <property type="evidence" value="ECO:0007669"/>
    <property type="project" value="UniProtKB-EC"/>
</dbReference>
<dbReference type="PRINTS" id="PR01166">
    <property type="entry name" value="CYCOXIDASEII"/>
</dbReference>
<dbReference type="PATRIC" id="fig|1454001.3.peg.3328"/>
<evidence type="ECO:0000313" key="7">
    <source>
        <dbReference type="Proteomes" id="UP000020218"/>
    </source>
</evidence>
<evidence type="ECO:0000256" key="3">
    <source>
        <dbReference type="ARBA" id="ARBA00023136"/>
    </source>
</evidence>
<dbReference type="PANTHER" id="PTHR22888:SF9">
    <property type="entry name" value="CYTOCHROME C OXIDASE SUBUNIT 2"/>
    <property type="match status" value="1"/>
</dbReference>
<evidence type="ECO:0000259" key="5">
    <source>
        <dbReference type="PROSITE" id="PS50857"/>
    </source>
</evidence>
<accession>A0A011MRZ2</accession>
<organism evidence="6 7">
    <name type="scientific">Candidatus Accumulibacter adjunctus</name>
    <dbReference type="NCBI Taxonomy" id="1454001"/>
    <lineage>
        <taxon>Bacteria</taxon>
        <taxon>Pseudomonadati</taxon>
        <taxon>Pseudomonadota</taxon>
        <taxon>Betaproteobacteria</taxon>
        <taxon>Candidatus Accumulibacter</taxon>
    </lineage>
</organism>
<dbReference type="Pfam" id="PF00116">
    <property type="entry name" value="COX2"/>
    <property type="match status" value="1"/>
</dbReference>
<keyword evidence="7" id="KW-1185">Reference proteome</keyword>
<comment type="catalytic activity">
    <reaction evidence="4">
        <text>4 Fe(II)-[cytochrome c] + O2 + 8 H(+)(in) = 4 Fe(III)-[cytochrome c] + 2 H2O + 4 H(+)(out)</text>
        <dbReference type="Rhea" id="RHEA:11436"/>
        <dbReference type="Rhea" id="RHEA-COMP:10350"/>
        <dbReference type="Rhea" id="RHEA-COMP:14399"/>
        <dbReference type="ChEBI" id="CHEBI:15377"/>
        <dbReference type="ChEBI" id="CHEBI:15378"/>
        <dbReference type="ChEBI" id="CHEBI:15379"/>
        <dbReference type="ChEBI" id="CHEBI:29033"/>
        <dbReference type="ChEBI" id="CHEBI:29034"/>
        <dbReference type="EC" id="7.1.1.9"/>
    </reaction>
</comment>
<comment type="caution">
    <text evidence="6">The sequence shown here is derived from an EMBL/GenBank/DDBJ whole genome shotgun (WGS) entry which is preliminary data.</text>
</comment>